<dbReference type="InterPro" id="IPR001375">
    <property type="entry name" value="Peptidase_S9_cat"/>
</dbReference>
<evidence type="ECO:0000259" key="5">
    <source>
        <dbReference type="Pfam" id="PF00326"/>
    </source>
</evidence>
<dbReference type="EMBL" id="JAFMPT010000009">
    <property type="protein sequence ID" value="MCC1484590.1"/>
    <property type="molecule type" value="Genomic_DNA"/>
</dbReference>
<dbReference type="InterPro" id="IPR029058">
    <property type="entry name" value="AB_hydrolase_fold"/>
</dbReference>
<dbReference type="RefSeq" id="WP_227477038.1">
    <property type="nucleotide sequence ID" value="NZ_JAFMPT010000009.1"/>
</dbReference>
<comment type="similarity">
    <text evidence="1">Belongs to the peptidase S9A family.</text>
</comment>
<dbReference type="PRINTS" id="PR00862">
    <property type="entry name" value="PROLIGOPTASE"/>
</dbReference>
<evidence type="ECO:0000256" key="2">
    <source>
        <dbReference type="ARBA" id="ARBA00022670"/>
    </source>
</evidence>
<evidence type="ECO:0000256" key="3">
    <source>
        <dbReference type="ARBA" id="ARBA00022801"/>
    </source>
</evidence>
<keyword evidence="8" id="KW-1185">Reference proteome</keyword>
<dbReference type="PANTHER" id="PTHR11757:SF19">
    <property type="entry name" value="PROLYL ENDOPEPTIDASE-LIKE"/>
    <property type="match status" value="1"/>
</dbReference>
<dbReference type="SUPFAM" id="SSF50993">
    <property type="entry name" value="Peptidase/esterase 'gauge' domain"/>
    <property type="match status" value="1"/>
</dbReference>
<reference evidence="8" key="1">
    <citation type="submission" date="2021-03" db="EMBL/GenBank/DDBJ databases">
        <title>Genome of Cognatishimia sp. F0-27.</title>
        <authorList>
            <person name="Ping X."/>
        </authorList>
    </citation>
    <scope>NUCLEOTIDE SEQUENCE [LARGE SCALE GENOMIC DNA]</scope>
    <source>
        <strain evidence="8">E313</strain>
    </source>
</reference>
<reference evidence="8" key="2">
    <citation type="submission" date="2023-07" db="EMBL/GenBank/DDBJ databases">
        <title>Genome of Winogradskyella sp. E313.</title>
        <authorList>
            <person name="Zhou Y."/>
        </authorList>
    </citation>
    <scope>NUCLEOTIDE SEQUENCE [LARGE SCALE GENOMIC DNA]</scope>
    <source>
        <strain evidence="8">E313</strain>
    </source>
</reference>
<dbReference type="Pfam" id="PF00326">
    <property type="entry name" value="Peptidase_S9"/>
    <property type="match status" value="1"/>
</dbReference>
<keyword evidence="4" id="KW-0720">Serine protease</keyword>
<evidence type="ECO:0000256" key="4">
    <source>
        <dbReference type="ARBA" id="ARBA00022825"/>
    </source>
</evidence>
<feature type="domain" description="Peptidase S9 prolyl oligopeptidase catalytic" evidence="5">
    <location>
        <begin position="468"/>
        <end position="680"/>
    </location>
</feature>
<feature type="domain" description="Peptidase S9A N-terminal" evidence="6">
    <location>
        <begin position="10"/>
        <end position="407"/>
    </location>
</feature>
<organism evidence="7 8">
    <name type="scientific">Winogradskyella immobilis</name>
    <dbReference type="NCBI Taxonomy" id="2816852"/>
    <lineage>
        <taxon>Bacteria</taxon>
        <taxon>Pseudomonadati</taxon>
        <taxon>Bacteroidota</taxon>
        <taxon>Flavobacteriia</taxon>
        <taxon>Flavobacteriales</taxon>
        <taxon>Flavobacteriaceae</taxon>
        <taxon>Winogradskyella</taxon>
    </lineage>
</organism>
<dbReference type="SUPFAM" id="SSF53474">
    <property type="entry name" value="alpha/beta-Hydrolases"/>
    <property type="match status" value="1"/>
</dbReference>
<evidence type="ECO:0000313" key="7">
    <source>
        <dbReference type="EMBL" id="MCC1484590.1"/>
    </source>
</evidence>
<dbReference type="PANTHER" id="PTHR11757">
    <property type="entry name" value="PROTEASE FAMILY S9A OLIGOPEPTIDASE"/>
    <property type="match status" value="1"/>
</dbReference>
<keyword evidence="3" id="KW-0378">Hydrolase</keyword>
<dbReference type="InterPro" id="IPR051543">
    <property type="entry name" value="Serine_Peptidase_S9A"/>
</dbReference>
<dbReference type="InterPro" id="IPR023302">
    <property type="entry name" value="Pept_S9A_N"/>
</dbReference>
<proteinExistence type="inferred from homology"/>
<evidence type="ECO:0000313" key="8">
    <source>
        <dbReference type="Proteomes" id="UP000778797"/>
    </source>
</evidence>
<gene>
    <name evidence="7" type="ORF">J1C55_08325</name>
</gene>
<keyword evidence="2" id="KW-0645">Protease</keyword>
<dbReference type="Pfam" id="PF02897">
    <property type="entry name" value="Peptidase_S9_N"/>
    <property type="match status" value="1"/>
</dbReference>
<evidence type="ECO:0000259" key="6">
    <source>
        <dbReference type="Pfam" id="PF02897"/>
    </source>
</evidence>
<name>A0ABS8ENA2_9FLAO</name>
<sequence length="686" mass="79172">MTKISEVKPPIAKKIPKTLQAHNDARVDNYFWMNDREDENVISYLNSENAYCEAKMAHTKDFQADLFKEMKARIKEDDESVPYKYNGYWYITRFEKGKDYPIYARKKESLDNPEELLFDCNKMAEGQSYFKLAGISISPDNKKVAYGIDLTGRRNYTIQVKEIWTDRLLEDTILNTTGSSSWANDNETLFYTKKDEKTLRAFQILKHKLGQKEDRLMYEENDDTFGVTVYKSKSRKYIIIACYSTLTNEYHILNADTPNENFKIFQPRKRGLEYSISHYNGHFYILTNKDESTNFKLMKTSESQHNIENWVDVIPHREETLLEDLNIFKNYLVLSERTNGLNKIRVIRWDGTDDYYLPFASETYTCFTSTNVDFDTEVLRYSYNSMTTPASVIDFNMADKTEVVLKEQEVLGGAFNKENYTEERIWATAEDGTKIPMSVVYKKGIIKDGSNPVLQYAYGSYGSTVDPYFSTVRLSLLDRGFIYVISHIRGSEYLGRHWYENGKLLNKKNTFSDFIACSKHLIKEGYTSAKHLYAMGGSAGGLLMGVVINNAPELYNGVVAAVPFVDVMTTMLDDSIPLTTGEYDEWGNPNELEYYEYMKSYSPYDNIEQKGYPNLLVTAGLHDSQVQYWEPAKWVAKLRELKTDNNQLFLKTNMDAGHGGASGRFESLKEDALEFAFLLDLENVKA</sequence>
<dbReference type="Gene3D" id="3.40.50.1820">
    <property type="entry name" value="alpha/beta hydrolase"/>
    <property type="match status" value="1"/>
</dbReference>
<protein>
    <submittedName>
        <fullName evidence="7">S9 family peptidase</fullName>
    </submittedName>
</protein>
<dbReference type="InterPro" id="IPR002470">
    <property type="entry name" value="Peptidase_S9A"/>
</dbReference>
<dbReference type="Proteomes" id="UP000778797">
    <property type="component" value="Unassembled WGS sequence"/>
</dbReference>
<dbReference type="Gene3D" id="2.130.10.120">
    <property type="entry name" value="Prolyl oligopeptidase, N-terminal domain"/>
    <property type="match status" value="1"/>
</dbReference>
<comment type="caution">
    <text evidence="7">The sequence shown here is derived from an EMBL/GenBank/DDBJ whole genome shotgun (WGS) entry which is preliminary data.</text>
</comment>
<accession>A0ABS8ENA2</accession>
<evidence type="ECO:0000256" key="1">
    <source>
        <dbReference type="ARBA" id="ARBA00005228"/>
    </source>
</evidence>